<accession>G9XJF2</accession>
<sequence length="41" mass="4584">MLVFETEGRGLGLPDEYLPIDLLKKRLEGLHKCGLCSILVL</sequence>
<dbReference type="AlphaFoldDB" id="G9XJF2"/>
<evidence type="ECO:0000313" key="1">
    <source>
        <dbReference type="EMBL" id="EHL08200.1"/>
    </source>
</evidence>
<gene>
    <name evidence="1" type="ORF">HMPREF0322_01083</name>
</gene>
<protein>
    <submittedName>
        <fullName evidence="1">Uncharacterized protein</fullName>
    </submittedName>
</protein>
<feature type="non-terminal residue" evidence="1">
    <location>
        <position position="41"/>
    </location>
</feature>
<proteinExistence type="predicted"/>
<organism evidence="1 2">
    <name type="scientific">Desulfitobacterium hafniense DP7</name>
    <dbReference type="NCBI Taxonomy" id="537010"/>
    <lineage>
        <taxon>Bacteria</taxon>
        <taxon>Bacillati</taxon>
        <taxon>Bacillota</taxon>
        <taxon>Clostridia</taxon>
        <taxon>Eubacteriales</taxon>
        <taxon>Desulfitobacteriaceae</taxon>
        <taxon>Desulfitobacterium</taxon>
    </lineage>
</organism>
<dbReference type="EMBL" id="AFZX01000028">
    <property type="protein sequence ID" value="EHL08200.1"/>
    <property type="molecule type" value="Genomic_DNA"/>
</dbReference>
<dbReference type="Proteomes" id="UP000004416">
    <property type="component" value="Unassembled WGS sequence"/>
</dbReference>
<reference evidence="1 2" key="1">
    <citation type="submission" date="2011-08" db="EMBL/GenBank/DDBJ databases">
        <authorList>
            <person name="Weinstock G."/>
            <person name="Sodergren E."/>
            <person name="Clifton S."/>
            <person name="Fulton L."/>
            <person name="Fulton B."/>
            <person name="Courtney L."/>
            <person name="Fronick C."/>
            <person name="Harrison M."/>
            <person name="Strong C."/>
            <person name="Farmer C."/>
            <person name="Delahaunty K."/>
            <person name="Markovic C."/>
            <person name="Hall O."/>
            <person name="Minx P."/>
            <person name="Tomlinson C."/>
            <person name="Mitreva M."/>
            <person name="Hou S."/>
            <person name="Chen J."/>
            <person name="Wollam A."/>
            <person name="Pepin K.H."/>
            <person name="Johnson M."/>
            <person name="Bhonagiri V."/>
            <person name="Zhang X."/>
            <person name="Suruliraj S."/>
            <person name="Warren W."/>
            <person name="Chinwalla A."/>
            <person name="Mardis E.R."/>
            <person name="Wilson R.K."/>
        </authorList>
    </citation>
    <scope>NUCLEOTIDE SEQUENCE [LARGE SCALE GENOMIC DNA]</scope>
    <source>
        <strain evidence="1 2">DP7</strain>
    </source>
</reference>
<evidence type="ECO:0000313" key="2">
    <source>
        <dbReference type="Proteomes" id="UP000004416"/>
    </source>
</evidence>
<name>G9XJF2_DESHA</name>
<dbReference type="HOGENOM" id="CLU_3300916_0_0_9"/>
<comment type="caution">
    <text evidence="1">The sequence shown here is derived from an EMBL/GenBank/DDBJ whole genome shotgun (WGS) entry which is preliminary data.</text>
</comment>